<dbReference type="Pfam" id="PF03965">
    <property type="entry name" value="Penicillinase_R"/>
    <property type="match status" value="1"/>
</dbReference>
<dbReference type="InterPro" id="IPR036390">
    <property type="entry name" value="WH_DNA-bd_sf"/>
</dbReference>
<dbReference type="Gene3D" id="1.10.10.10">
    <property type="entry name" value="Winged helix-like DNA-binding domain superfamily/Winged helix DNA-binding domain"/>
    <property type="match status" value="1"/>
</dbReference>
<dbReference type="EMBL" id="PUFN01000019">
    <property type="protein sequence ID" value="TDG71803.1"/>
    <property type="molecule type" value="Genomic_DNA"/>
</dbReference>
<sequence length="141" mass="16217">MKEVESMSRAEWQVMRIIWTLGQATSKQVIDFLEKKTDWKAATIKTLIGRLQKKNFLQAEETKRPYVYRPLISEDEAIHDSVNDLFDNLCCMRKGYAIKDLIDNSEISKSDISAIIETLNQKKATAPEVVECDCLESDLNE</sequence>
<keyword evidence="3" id="KW-0238">DNA-binding</keyword>
<gene>
    <name evidence="5" type="ORF">C5L30_002383</name>
</gene>
<name>A0A4R5NE06_9LACO</name>
<protein>
    <recommendedName>
        <fullName evidence="7">Uracil phosphoribosyltransferase</fullName>
    </recommendedName>
</protein>
<dbReference type="InterPro" id="IPR014071">
    <property type="entry name" value="Cu_transp_CopY/TcrY"/>
</dbReference>
<dbReference type="GO" id="GO:0045892">
    <property type="term" value="P:negative regulation of DNA-templated transcription"/>
    <property type="evidence" value="ECO:0007669"/>
    <property type="project" value="InterPro"/>
</dbReference>
<keyword evidence="6" id="KW-1185">Reference proteome</keyword>
<dbReference type="SUPFAM" id="SSF46785">
    <property type="entry name" value="Winged helix' DNA-binding domain"/>
    <property type="match status" value="1"/>
</dbReference>
<organism evidence="5 6">
    <name type="scientific">Companilactobacillus farciminis</name>
    <dbReference type="NCBI Taxonomy" id="1612"/>
    <lineage>
        <taxon>Bacteria</taxon>
        <taxon>Bacillati</taxon>
        <taxon>Bacillota</taxon>
        <taxon>Bacilli</taxon>
        <taxon>Lactobacillales</taxon>
        <taxon>Lactobacillaceae</taxon>
        <taxon>Companilactobacillus</taxon>
    </lineage>
</organism>
<dbReference type="Proteomes" id="UP000295257">
    <property type="component" value="Unassembled WGS sequence"/>
</dbReference>
<dbReference type="STRING" id="1612.ABB44_07205"/>
<evidence type="ECO:0008006" key="7">
    <source>
        <dbReference type="Google" id="ProtNLM"/>
    </source>
</evidence>
<evidence type="ECO:0000256" key="4">
    <source>
        <dbReference type="ARBA" id="ARBA00023163"/>
    </source>
</evidence>
<comment type="similarity">
    <text evidence="1">Belongs to the BlaI transcriptional regulatory family.</text>
</comment>
<dbReference type="InterPro" id="IPR005650">
    <property type="entry name" value="BlaI_family"/>
</dbReference>
<dbReference type="PIRSF" id="PIRSF019455">
    <property type="entry name" value="CopR_AtkY"/>
    <property type="match status" value="1"/>
</dbReference>
<evidence type="ECO:0000313" key="5">
    <source>
        <dbReference type="EMBL" id="TDG71803.1"/>
    </source>
</evidence>
<evidence type="ECO:0000313" key="6">
    <source>
        <dbReference type="Proteomes" id="UP000295257"/>
    </source>
</evidence>
<dbReference type="NCBIfam" id="TIGR02698">
    <property type="entry name" value="CopY_TcrY"/>
    <property type="match status" value="1"/>
</dbReference>
<dbReference type="OrthoDB" id="1849040at2"/>
<dbReference type="RefSeq" id="WP_010020599.1">
    <property type="nucleotide sequence ID" value="NZ_PUFN01000019.1"/>
</dbReference>
<evidence type="ECO:0000256" key="1">
    <source>
        <dbReference type="ARBA" id="ARBA00011046"/>
    </source>
</evidence>
<dbReference type="InterPro" id="IPR036388">
    <property type="entry name" value="WH-like_DNA-bd_sf"/>
</dbReference>
<evidence type="ECO:0000256" key="2">
    <source>
        <dbReference type="ARBA" id="ARBA00023015"/>
    </source>
</evidence>
<evidence type="ECO:0000256" key="3">
    <source>
        <dbReference type="ARBA" id="ARBA00023125"/>
    </source>
</evidence>
<dbReference type="GO" id="GO:0003677">
    <property type="term" value="F:DNA binding"/>
    <property type="evidence" value="ECO:0007669"/>
    <property type="project" value="UniProtKB-KW"/>
</dbReference>
<dbReference type="AlphaFoldDB" id="A0A4R5NE06"/>
<comment type="caution">
    <text evidence="5">The sequence shown here is derived from an EMBL/GenBank/DDBJ whole genome shotgun (WGS) entry which is preliminary data.</text>
</comment>
<accession>A0A4R5NE06</accession>
<reference evidence="5 6" key="1">
    <citation type="journal article" date="2019" name="Appl. Microbiol. Biotechnol.">
        <title>Uncovering carbohydrate metabolism through a genotype-phenotype association study of 56 lactic acid bacteria genomes.</title>
        <authorList>
            <person name="Buron-Moles G."/>
            <person name="Chailyan A."/>
            <person name="Dolejs I."/>
            <person name="Forster J."/>
            <person name="Miks M.H."/>
        </authorList>
    </citation>
    <scope>NUCLEOTIDE SEQUENCE [LARGE SCALE GENOMIC DNA]</scope>
    <source>
        <strain evidence="5 6">ATCC 29644</strain>
    </source>
</reference>
<proteinExistence type="inferred from homology"/>
<keyword evidence="2" id="KW-0805">Transcription regulation</keyword>
<keyword evidence="4" id="KW-0804">Transcription</keyword>